<sequence length="113" mass="12058">MKFPTVLFALIPLVYGACNAPQDTGSNPNCLGGTFTECASRKQSLCTAECFNQPPGPCTSGCTTRAQQECQMDCMAINNCDDCIKRLLVAGGTEDSARDACSQEGDSYYCNCD</sequence>
<reference evidence="2" key="1">
    <citation type="journal article" date="2020" name="BMC Genomics">
        <title>Correction to: Identification and distribution of gene clusters required for synthesis of sphingolipid metabolism inhibitors in diverse species of the filamentous fungus Fusarium.</title>
        <authorList>
            <person name="Kim H.S."/>
            <person name="Lohmar J.M."/>
            <person name="Busman M."/>
            <person name="Brown D.W."/>
            <person name="Naumann T.A."/>
            <person name="Divon H.H."/>
            <person name="Lysoe E."/>
            <person name="Uhlig S."/>
            <person name="Proctor R.H."/>
        </authorList>
    </citation>
    <scope>NUCLEOTIDE SEQUENCE</scope>
    <source>
        <strain evidence="2">NRRL 20472</strain>
    </source>
</reference>
<evidence type="ECO:0000313" key="2">
    <source>
        <dbReference type="EMBL" id="KAF4962600.1"/>
    </source>
</evidence>
<dbReference type="EMBL" id="JABEXW010000533">
    <property type="protein sequence ID" value="KAF4962600.1"/>
    <property type="molecule type" value="Genomic_DNA"/>
</dbReference>
<reference evidence="2" key="2">
    <citation type="submission" date="2020-05" db="EMBL/GenBank/DDBJ databases">
        <authorList>
            <person name="Kim H.-S."/>
            <person name="Proctor R.H."/>
            <person name="Brown D.W."/>
        </authorList>
    </citation>
    <scope>NUCLEOTIDE SEQUENCE</scope>
    <source>
        <strain evidence="2">NRRL 20472</strain>
    </source>
</reference>
<dbReference type="Proteomes" id="UP000622797">
    <property type="component" value="Unassembled WGS sequence"/>
</dbReference>
<keyword evidence="3" id="KW-1185">Reference proteome</keyword>
<proteinExistence type="predicted"/>
<accession>A0A8H4X5Y6</accession>
<comment type="caution">
    <text evidence="2">The sequence shown here is derived from an EMBL/GenBank/DDBJ whole genome shotgun (WGS) entry which is preliminary data.</text>
</comment>
<feature type="signal peptide" evidence="1">
    <location>
        <begin position="1"/>
        <end position="16"/>
    </location>
</feature>
<dbReference type="OrthoDB" id="5287146at2759"/>
<dbReference type="AlphaFoldDB" id="A0A8H4X5Y6"/>
<keyword evidence="1" id="KW-0732">Signal</keyword>
<gene>
    <name evidence="2" type="ORF">FSARC_9378</name>
</gene>
<protein>
    <submittedName>
        <fullName evidence="2">Uncharacterized protein</fullName>
    </submittedName>
</protein>
<organism evidence="2 3">
    <name type="scientific">Fusarium sarcochroum</name>
    <dbReference type="NCBI Taxonomy" id="1208366"/>
    <lineage>
        <taxon>Eukaryota</taxon>
        <taxon>Fungi</taxon>
        <taxon>Dikarya</taxon>
        <taxon>Ascomycota</taxon>
        <taxon>Pezizomycotina</taxon>
        <taxon>Sordariomycetes</taxon>
        <taxon>Hypocreomycetidae</taxon>
        <taxon>Hypocreales</taxon>
        <taxon>Nectriaceae</taxon>
        <taxon>Fusarium</taxon>
        <taxon>Fusarium lateritium species complex</taxon>
    </lineage>
</organism>
<name>A0A8H4X5Y6_9HYPO</name>
<evidence type="ECO:0000313" key="3">
    <source>
        <dbReference type="Proteomes" id="UP000622797"/>
    </source>
</evidence>
<feature type="chain" id="PRO_5034031127" evidence="1">
    <location>
        <begin position="17"/>
        <end position="113"/>
    </location>
</feature>
<evidence type="ECO:0000256" key="1">
    <source>
        <dbReference type="SAM" id="SignalP"/>
    </source>
</evidence>